<feature type="region of interest" description="Disordered" evidence="3">
    <location>
        <begin position="148"/>
        <end position="180"/>
    </location>
</feature>
<evidence type="ECO:0000256" key="1">
    <source>
        <dbReference type="ARBA" id="ARBA00022614"/>
    </source>
</evidence>
<dbReference type="PANTHER" id="PTHR18849">
    <property type="entry name" value="LEUCINE RICH REPEAT PROTEIN"/>
    <property type="match status" value="1"/>
</dbReference>
<reference evidence="4" key="2">
    <citation type="journal article" date="2007" name="Science">
        <title>Draft genome sequence of the sexually transmitted pathogen Trichomonas vaginalis.</title>
        <authorList>
            <person name="Carlton J.M."/>
            <person name="Hirt R.P."/>
            <person name="Silva J.C."/>
            <person name="Delcher A.L."/>
            <person name="Schatz M."/>
            <person name="Zhao Q."/>
            <person name="Wortman J.R."/>
            <person name="Bidwell S.L."/>
            <person name="Alsmark U.C.M."/>
            <person name="Besteiro S."/>
            <person name="Sicheritz-Ponten T."/>
            <person name="Noel C.J."/>
            <person name="Dacks J.B."/>
            <person name="Foster P.G."/>
            <person name="Simillion C."/>
            <person name="Van de Peer Y."/>
            <person name="Miranda-Saavedra D."/>
            <person name="Barton G.J."/>
            <person name="Westrop G.D."/>
            <person name="Mueller S."/>
            <person name="Dessi D."/>
            <person name="Fiori P.L."/>
            <person name="Ren Q."/>
            <person name="Paulsen I."/>
            <person name="Zhang H."/>
            <person name="Bastida-Corcuera F.D."/>
            <person name="Simoes-Barbosa A."/>
            <person name="Brown M.T."/>
            <person name="Hayes R.D."/>
            <person name="Mukherjee M."/>
            <person name="Okumura C.Y."/>
            <person name="Schneider R."/>
            <person name="Smith A.J."/>
            <person name="Vanacova S."/>
            <person name="Villalvazo M."/>
            <person name="Haas B.J."/>
            <person name="Pertea M."/>
            <person name="Feldblyum T.V."/>
            <person name="Utterback T.R."/>
            <person name="Shu C.L."/>
            <person name="Osoegawa K."/>
            <person name="de Jong P.J."/>
            <person name="Hrdy I."/>
            <person name="Horvathova L."/>
            <person name="Zubacova Z."/>
            <person name="Dolezal P."/>
            <person name="Malik S.B."/>
            <person name="Logsdon J.M. Jr."/>
            <person name="Henze K."/>
            <person name="Gupta A."/>
            <person name="Wang C.C."/>
            <person name="Dunne R.L."/>
            <person name="Upcroft J.A."/>
            <person name="Upcroft P."/>
            <person name="White O."/>
            <person name="Salzberg S.L."/>
            <person name="Tang P."/>
            <person name="Chiu C.-H."/>
            <person name="Lee Y.-S."/>
            <person name="Embley T.M."/>
            <person name="Coombs G.H."/>
            <person name="Mottram J.C."/>
            <person name="Tachezy J."/>
            <person name="Fraser-Liggett C.M."/>
            <person name="Johnson P.J."/>
        </authorList>
    </citation>
    <scope>NUCLEOTIDE SEQUENCE [LARGE SCALE GENOMIC DNA]</scope>
    <source>
        <strain evidence="4">G3</strain>
    </source>
</reference>
<dbReference type="VEuPathDB" id="TrichDB:TVAG_117120"/>
<protein>
    <submittedName>
        <fullName evidence="4">Leucine Rich Repeat family protein</fullName>
    </submittedName>
</protein>
<reference evidence="4" key="1">
    <citation type="submission" date="2006-10" db="EMBL/GenBank/DDBJ databases">
        <authorList>
            <person name="Amadeo P."/>
            <person name="Zhao Q."/>
            <person name="Wortman J."/>
            <person name="Fraser-Liggett C."/>
            <person name="Carlton J."/>
        </authorList>
    </citation>
    <scope>NUCLEOTIDE SEQUENCE</scope>
    <source>
        <strain evidence="4">G3</strain>
    </source>
</reference>
<evidence type="ECO:0000313" key="4">
    <source>
        <dbReference type="EMBL" id="EAY12690.1"/>
    </source>
</evidence>
<feature type="compositionally biased region" description="Acidic residues" evidence="3">
    <location>
        <begin position="390"/>
        <end position="453"/>
    </location>
</feature>
<gene>
    <name evidence="4" type="ORF">TVAG_117120</name>
</gene>
<proteinExistence type="predicted"/>
<dbReference type="EMBL" id="DS113297">
    <property type="protein sequence ID" value="EAY12690.1"/>
    <property type="molecule type" value="Genomic_DNA"/>
</dbReference>
<accession>A2E3Q2</accession>
<dbReference type="VEuPathDB" id="TrichDB:TVAGG3_0507720"/>
<dbReference type="Gene3D" id="3.80.10.10">
    <property type="entry name" value="Ribonuclease Inhibitor"/>
    <property type="match status" value="1"/>
</dbReference>
<keyword evidence="1" id="KW-0433">Leucine-rich repeat</keyword>
<feature type="region of interest" description="Disordered" evidence="3">
    <location>
        <begin position="390"/>
        <end position="515"/>
    </location>
</feature>
<dbReference type="KEGG" id="tva:4770658"/>
<organism evidence="4 5">
    <name type="scientific">Trichomonas vaginalis (strain ATCC PRA-98 / G3)</name>
    <dbReference type="NCBI Taxonomy" id="412133"/>
    <lineage>
        <taxon>Eukaryota</taxon>
        <taxon>Metamonada</taxon>
        <taxon>Parabasalia</taxon>
        <taxon>Trichomonadida</taxon>
        <taxon>Trichomonadidae</taxon>
        <taxon>Trichomonas</taxon>
    </lineage>
</organism>
<evidence type="ECO:0000256" key="3">
    <source>
        <dbReference type="SAM" id="MobiDB-lite"/>
    </source>
</evidence>
<dbReference type="OrthoDB" id="272149at2759"/>
<dbReference type="RefSeq" id="XP_001324913.1">
    <property type="nucleotide sequence ID" value="XM_001324878.1"/>
</dbReference>
<keyword evidence="2" id="KW-0677">Repeat</keyword>
<dbReference type="InterPro" id="IPR032675">
    <property type="entry name" value="LRR_dom_sf"/>
</dbReference>
<evidence type="ECO:0000313" key="5">
    <source>
        <dbReference type="Proteomes" id="UP000001542"/>
    </source>
</evidence>
<dbReference type="SUPFAM" id="SSF52058">
    <property type="entry name" value="L domain-like"/>
    <property type="match status" value="1"/>
</dbReference>
<name>A2E3Q2_TRIV3</name>
<dbReference type="PANTHER" id="PTHR18849:SF0">
    <property type="entry name" value="CILIA- AND FLAGELLA-ASSOCIATED PROTEIN 410-RELATED"/>
    <property type="match status" value="1"/>
</dbReference>
<dbReference type="Proteomes" id="UP000001542">
    <property type="component" value="Unassembled WGS sequence"/>
</dbReference>
<dbReference type="InParanoid" id="A2E3Q2"/>
<dbReference type="AlphaFoldDB" id="A2E3Q2"/>
<keyword evidence="5" id="KW-1185">Reference proteome</keyword>
<evidence type="ECO:0000256" key="2">
    <source>
        <dbReference type="ARBA" id="ARBA00022737"/>
    </source>
</evidence>
<feature type="compositionally biased region" description="Polar residues" evidence="3">
    <location>
        <begin position="170"/>
        <end position="179"/>
    </location>
</feature>
<sequence>MRTTLYQKKVNIRADYFKLIGAGLKDINDLELNEKIVTLDLSDNKLTDFLDFPENSNIETLILDRNPLLSFKGFPKMEKLTNLSLFETPLAKLSNFRALAYIAAGPQLKILNGTEITKADISNAHTYGDPQYTINLVTQGWLPKRPSYTNDMKPISIREETGKSKKKTPAKQNTPTTKKSLVARATMKKEETFKKQKEQVDGNQLTRMLNILDSQKNDPLSVRAVRILRSIGVPRDEIKQFLKNYFSPVVHQKKQPKVKKPQVDPNSLEGQIEKQKETIHLLATQLCTIRSQNRNFVMYEEMINEIAGPLFENARIVEEELARDEKGLTESYISQQRNNTSIQPQIQQVDQRMDQPKDLYVDLRKTLIEYLKTTPEKNDNELIELLNDLDDVDEEEDIEEEEGFNEEEIIAEEEEPAEEVNADEVFLAEEEDNIEAEEEKIDEEEEKEFNEEDISLKINEQDKVEPGPEDIPINEEEDHEGEDLDQEIVAEEEDLADEPAPEPIPEEEEEEKFLEEEVDDELYDLITLKPKSN</sequence>
<dbReference type="SMR" id="A2E3Q2"/>
<feature type="compositionally biased region" description="Acidic residues" evidence="3">
    <location>
        <begin position="472"/>
        <end position="515"/>
    </location>
</feature>